<dbReference type="SUPFAM" id="SSF49384">
    <property type="entry name" value="Carbohydrate-binding domain"/>
    <property type="match status" value="1"/>
</dbReference>
<dbReference type="Gene3D" id="1.10.1330.10">
    <property type="entry name" value="Dockerin domain"/>
    <property type="match status" value="1"/>
</dbReference>
<keyword evidence="4" id="KW-1185">Reference proteome</keyword>
<dbReference type="Pfam" id="PF00963">
    <property type="entry name" value="Cohesin"/>
    <property type="match status" value="1"/>
</dbReference>
<accession>A0A926KME3</accession>
<reference evidence="3" key="1">
    <citation type="submission" date="2020-09" db="EMBL/GenBank/DDBJ databases">
        <title>Draft Genome Sequence of Paenibacillus sp. WST5.</title>
        <authorList>
            <person name="Bao Z."/>
        </authorList>
    </citation>
    <scope>NUCLEOTIDE SEQUENCE</scope>
    <source>
        <strain evidence="3">WST5</strain>
    </source>
</reference>
<dbReference type="GO" id="GO:0000272">
    <property type="term" value="P:polysaccharide catabolic process"/>
    <property type="evidence" value="ECO:0007669"/>
    <property type="project" value="InterPro"/>
</dbReference>
<dbReference type="PROSITE" id="PS51766">
    <property type="entry name" value="DOCKERIN"/>
    <property type="match status" value="1"/>
</dbReference>
<protein>
    <submittedName>
        <fullName evidence="3">SpoIID/LytB domain-containing protein</fullName>
    </submittedName>
</protein>
<evidence type="ECO:0000313" key="3">
    <source>
        <dbReference type="EMBL" id="MBD0378809.1"/>
    </source>
</evidence>
<evidence type="ECO:0000256" key="1">
    <source>
        <dbReference type="SAM" id="SignalP"/>
    </source>
</evidence>
<dbReference type="GO" id="GO:0030288">
    <property type="term" value="C:outer membrane-bounded periplasmic space"/>
    <property type="evidence" value="ECO:0007669"/>
    <property type="project" value="TreeGrafter"/>
</dbReference>
<dbReference type="InterPro" id="IPR013486">
    <property type="entry name" value="SpoIID/LytB"/>
</dbReference>
<evidence type="ECO:0000313" key="4">
    <source>
        <dbReference type="Proteomes" id="UP000650466"/>
    </source>
</evidence>
<dbReference type="Proteomes" id="UP000650466">
    <property type="component" value="Unassembled WGS sequence"/>
</dbReference>
<dbReference type="PANTHER" id="PTHR30032">
    <property type="entry name" value="N-ACETYLMURAMOYL-L-ALANINE AMIDASE-RELATED"/>
    <property type="match status" value="1"/>
</dbReference>
<dbReference type="AlphaFoldDB" id="A0A926KME3"/>
<comment type="caution">
    <text evidence="3">The sequence shown here is derived from an EMBL/GenBank/DDBJ whole genome shotgun (WGS) entry which is preliminary data.</text>
</comment>
<gene>
    <name evidence="3" type="ORF">ICC18_01560</name>
</gene>
<dbReference type="NCBIfam" id="TIGR02669">
    <property type="entry name" value="SpoIID_LytB"/>
    <property type="match status" value="1"/>
</dbReference>
<dbReference type="GO" id="GO:0030246">
    <property type="term" value="F:carbohydrate binding"/>
    <property type="evidence" value="ECO:0007669"/>
    <property type="project" value="InterPro"/>
</dbReference>
<dbReference type="InterPro" id="IPR036439">
    <property type="entry name" value="Dockerin_dom_sf"/>
</dbReference>
<dbReference type="InterPro" id="IPR016134">
    <property type="entry name" value="Dockerin_dom"/>
</dbReference>
<dbReference type="GO" id="GO:0030435">
    <property type="term" value="P:sporulation resulting in formation of a cellular spore"/>
    <property type="evidence" value="ECO:0007669"/>
    <property type="project" value="InterPro"/>
</dbReference>
<feature type="chain" id="PRO_5037992583" evidence="1">
    <location>
        <begin position="32"/>
        <end position="804"/>
    </location>
</feature>
<dbReference type="InterPro" id="IPR018247">
    <property type="entry name" value="EF_Hand_1_Ca_BS"/>
</dbReference>
<dbReference type="InterPro" id="IPR013693">
    <property type="entry name" value="SpoIID/LytB_N"/>
</dbReference>
<dbReference type="CDD" id="cd08547">
    <property type="entry name" value="Type_II_cohesin"/>
    <property type="match status" value="1"/>
</dbReference>
<dbReference type="PROSITE" id="PS00018">
    <property type="entry name" value="EF_HAND_1"/>
    <property type="match status" value="1"/>
</dbReference>
<dbReference type="PANTHER" id="PTHR30032:SF4">
    <property type="entry name" value="AMIDASE ENHANCER"/>
    <property type="match status" value="1"/>
</dbReference>
<organism evidence="3 4">
    <name type="scientific">Paenibacillus sedimenti</name>
    <dbReference type="NCBI Taxonomy" id="2770274"/>
    <lineage>
        <taxon>Bacteria</taxon>
        <taxon>Bacillati</taxon>
        <taxon>Bacillota</taxon>
        <taxon>Bacilli</taxon>
        <taxon>Bacillales</taxon>
        <taxon>Paenibacillaceae</taxon>
        <taxon>Paenibacillus</taxon>
    </lineage>
</organism>
<name>A0A926KME3_9BACL</name>
<feature type="signal peptide" evidence="1">
    <location>
        <begin position="1"/>
        <end position="31"/>
    </location>
</feature>
<proteinExistence type="predicted"/>
<dbReference type="InterPro" id="IPR008965">
    <property type="entry name" value="CBM2/CBM3_carb-bd_dom_sf"/>
</dbReference>
<sequence length="804" mass="86518">MRKKMHASLAVMLLCGTILTGIGNGLPAAYAQEGLASTTAANSSASVPIREKVMAKNAAAKTIDLEFKGTVGLSDTLTVEQQFGSTVIAKSLSDVMVGAENVDVYLGNDGKAAKIVIVGDTPLNRMRVGIRKDISNIADMTQIDHPQINMKSAQGYRIKDKTASRQFDITAGTEVTFTAGNGQIVITQNGAELLRTVNRLYIEPASVDSLLQVTSITRAQGKPQYRGVFELFLNPAKDKLRLINELDIEKYLYQVVPSEMPSSFGLEALKAQSIAARTYALTDYLTSRFADRGFHIDDSTLSQVYNNTSENALTSQAVDATTGKIMKNGSQLVDARFYSTSGGYGASKHEVWHDVETNQFPGTPLPYLTGRSYTYDPANNGNMLNINTSNEQALNAFYKNLNYKGYDSDSLYFRWKVSLTKSELEKTVNKNILLRYAADPLFILTKDTNGSFVSKPIPVEGAGTISNMYVSRRGAGGNAMELVIEGSTGTFKIVKEFNIRFTIRPNKTDTGSATDVLAYRAKGGAGAYDQAATLKNPSILYSAFLTFDLIRDGSGNLSEVTFYGGGNGHGVGMSQFGAQMLGNLGWSYDRILDAYYKGMQLTDLNAFRQPSAVLTGPSSVLTGQPFTVNFGLHSVTSNVYAQDITIEYNTDIADYVSSTSMKPSVEIVTEKAVPGKIRLILASPGNAVNGDAELVKLSFLAKTVTQGTYGTISVTGAMLGDDQGRESQVQLATLNVTVTTPPPGLPGDSNGDNKFSIGDLSFAAAHYGKNSSSPDWNQIKTADIDSSGNIDISDIAAIAQKILE</sequence>
<dbReference type="InterPro" id="IPR002102">
    <property type="entry name" value="Cohesin_dom"/>
</dbReference>
<dbReference type="InterPro" id="IPR051922">
    <property type="entry name" value="Bact_Sporulation_Assoc"/>
</dbReference>
<feature type="domain" description="Dockerin" evidence="2">
    <location>
        <begin position="742"/>
        <end position="804"/>
    </location>
</feature>
<dbReference type="CDD" id="cd14256">
    <property type="entry name" value="Dockerin_I"/>
    <property type="match status" value="1"/>
</dbReference>
<keyword evidence="1" id="KW-0732">Signal</keyword>
<dbReference type="Pfam" id="PF08486">
    <property type="entry name" value="SpoIID"/>
    <property type="match status" value="1"/>
</dbReference>
<dbReference type="EMBL" id="JACVVD010000001">
    <property type="protein sequence ID" value="MBD0378809.1"/>
    <property type="molecule type" value="Genomic_DNA"/>
</dbReference>
<evidence type="ECO:0000259" key="2">
    <source>
        <dbReference type="PROSITE" id="PS51766"/>
    </source>
</evidence>
<dbReference type="SUPFAM" id="SSF63446">
    <property type="entry name" value="Type I dockerin domain"/>
    <property type="match status" value="1"/>
</dbReference>
<dbReference type="Gene3D" id="2.60.40.680">
    <property type="match status" value="1"/>
</dbReference>